<dbReference type="InterPro" id="IPR036255">
    <property type="entry name" value="YgfB-like_sf"/>
</dbReference>
<dbReference type="RefSeq" id="WP_058124211.1">
    <property type="nucleotide sequence ID" value="NZ_CYRX01000032.1"/>
</dbReference>
<evidence type="ECO:0000313" key="3">
    <source>
        <dbReference type="Proteomes" id="UP000051298"/>
    </source>
</evidence>
<dbReference type="Gene3D" id="3.10.450.50">
    <property type="match status" value="1"/>
</dbReference>
<feature type="region of interest" description="Disordered" evidence="1">
    <location>
        <begin position="190"/>
        <end position="210"/>
    </location>
</feature>
<dbReference type="Proteomes" id="UP000051298">
    <property type="component" value="Unassembled WGS sequence"/>
</dbReference>
<dbReference type="Pfam" id="PF03695">
    <property type="entry name" value="UPF0149"/>
    <property type="match status" value="1"/>
</dbReference>
<accession>A0A0P1F1R4</accession>
<dbReference type="InterPro" id="IPR011978">
    <property type="entry name" value="YgfB-like"/>
</dbReference>
<protein>
    <submittedName>
        <fullName evidence="2">Preprotein translocase subunit SecA</fullName>
    </submittedName>
</protein>
<dbReference type="SUPFAM" id="SSF101327">
    <property type="entry name" value="YgfB-like"/>
    <property type="match status" value="1"/>
</dbReference>
<dbReference type="Gene3D" id="1.20.120.740">
    <property type="entry name" value="YgfB uncharacterised protein family UPF0149, PF03695"/>
    <property type="match status" value="1"/>
</dbReference>
<dbReference type="AlphaFoldDB" id="A0A0P1F1R4"/>
<dbReference type="InterPro" id="IPR004027">
    <property type="entry name" value="SEC_C_motif"/>
</dbReference>
<name>A0A0P1F1R4_9RHOB</name>
<dbReference type="SUPFAM" id="SSF103642">
    <property type="entry name" value="Sec-C motif"/>
    <property type="match status" value="1"/>
</dbReference>
<reference evidence="2 3" key="1">
    <citation type="submission" date="2015-09" db="EMBL/GenBank/DDBJ databases">
        <authorList>
            <consortium name="Swine Surveillance"/>
        </authorList>
    </citation>
    <scope>NUCLEOTIDE SEQUENCE [LARGE SCALE GENOMIC DNA]</scope>
    <source>
        <strain evidence="2 3">CECT 5294</strain>
    </source>
</reference>
<evidence type="ECO:0000256" key="1">
    <source>
        <dbReference type="SAM" id="MobiDB-lite"/>
    </source>
</evidence>
<proteinExistence type="predicted"/>
<dbReference type="EMBL" id="CYRX01000032">
    <property type="protein sequence ID" value="CUH61509.1"/>
    <property type="molecule type" value="Genomic_DNA"/>
</dbReference>
<gene>
    <name evidence="2" type="ORF">THS5294_02820</name>
</gene>
<organism evidence="2 3">
    <name type="scientific">Thalassobacter stenotrophicus</name>
    <dbReference type="NCBI Taxonomy" id="266809"/>
    <lineage>
        <taxon>Bacteria</taxon>
        <taxon>Pseudomonadati</taxon>
        <taxon>Pseudomonadota</taxon>
        <taxon>Alphaproteobacteria</taxon>
        <taxon>Rhodobacterales</taxon>
        <taxon>Roseobacteraceae</taxon>
        <taxon>Thalassobacter</taxon>
    </lineage>
</organism>
<evidence type="ECO:0000313" key="2">
    <source>
        <dbReference type="EMBL" id="CUH61509.1"/>
    </source>
</evidence>
<dbReference type="NCBIfam" id="TIGR02292">
    <property type="entry name" value="ygfB_yecA"/>
    <property type="match status" value="1"/>
</dbReference>
<dbReference type="Pfam" id="PF02810">
    <property type="entry name" value="SEC-C"/>
    <property type="match status" value="1"/>
</dbReference>
<sequence>MTKEEKRLDRLNELLFALPVDNMPMTLSELDGYVTGVLACPERISPSEWLPEVWGETGEAEFADQKAAEETIGAVMAHYNSVAETMTRSLWIEPIYEVDPNSEETLWEPWVDGFTRAMRLRPEAWENLLDLADDETRATMIFMMALQDIYTGNSKITDDEIDEIDLEAPDLIPNCVATILRQSRPELAGASAANIPGMPDKAAPRPGRNDPCPCRSGRKYKLCCGRN</sequence>